<feature type="compositionally biased region" description="Polar residues" evidence="1">
    <location>
        <begin position="68"/>
        <end position="78"/>
    </location>
</feature>
<organism evidence="2">
    <name type="scientific">marine sediment metagenome</name>
    <dbReference type="NCBI Taxonomy" id="412755"/>
    <lineage>
        <taxon>unclassified sequences</taxon>
        <taxon>metagenomes</taxon>
        <taxon>ecological metagenomes</taxon>
    </lineage>
</organism>
<sequence length="78" mass="8141">MLKVTTHSGAVYIISDAGKVTGGSKDLKNGVLVSGPPVVGDTLLMQTPERIPLRELPPPSDPAVAHVRSSTIISIEPK</sequence>
<protein>
    <submittedName>
        <fullName evidence="2">Uncharacterized protein</fullName>
    </submittedName>
</protein>
<reference evidence="2" key="1">
    <citation type="journal article" date="2015" name="Nature">
        <title>Complex archaea that bridge the gap between prokaryotes and eukaryotes.</title>
        <authorList>
            <person name="Spang A."/>
            <person name="Saw J.H."/>
            <person name="Jorgensen S.L."/>
            <person name="Zaremba-Niedzwiedzka K."/>
            <person name="Martijn J."/>
            <person name="Lind A.E."/>
            <person name="van Eijk R."/>
            <person name="Schleper C."/>
            <person name="Guy L."/>
            <person name="Ettema T.J."/>
        </authorList>
    </citation>
    <scope>NUCLEOTIDE SEQUENCE</scope>
</reference>
<evidence type="ECO:0000256" key="1">
    <source>
        <dbReference type="SAM" id="MobiDB-lite"/>
    </source>
</evidence>
<dbReference type="AlphaFoldDB" id="A0A0F9LEI5"/>
<proteinExistence type="predicted"/>
<name>A0A0F9LEI5_9ZZZZ</name>
<feature type="region of interest" description="Disordered" evidence="1">
    <location>
        <begin position="54"/>
        <end position="78"/>
    </location>
</feature>
<accession>A0A0F9LEI5</accession>
<evidence type="ECO:0000313" key="2">
    <source>
        <dbReference type="EMBL" id="KKM25860.1"/>
    </source>
</evidence>
<comment type="caution">
    <text evidence="2">The sequence shown here is derived from an EMBL/GenBank/DDBJ whole genome shotgun (WGS) entry which is preliminary data.</text>
</comment>
<gene>
    <name evidence="2" type="ORF">LCGC14_1590690</name>
</gene>
<dbReference type="EMBL" id="LAZR01012625">
    <property type="protein sequence ID" value="KKM25860.1"/>
    <property type="molecule type" value="Genomic_DNA"/>
</dbReference>